<dbReference type="InterPro" id="IPR020823">
    <property type="entry name" value="Cell_div_FtsA"/>
</dbReference>
<dbReference type="InterPro" id="IPR050696">
    <property type="entry name" value="FtsA/MreB"/>
</dbReference>
<dbReference type="Pfam" id="PF02491">
    <property type="entry name" value="SHS2_FTSA"/>
    <property type="match status" value="1"/>
</dbReference>
<dbReference type="Gene3D" id="3.30.420.40">
    <property type="match status" value="1"/>
</dbReference>
<evidence type="ECO:0000256" key="3">
    <source>
        <dbReference type="ARBA" id="ARBA00023136"/>
    </source>
</evidence>
<keyword evidence="9" id="KW-1185">Reference proteome</keyword>
<comment type="subunit">
    <text evidence="5">Self-interacts. Interacts with FtsZ.</text>
</comment>
<keyword evidence="4 5" id="KW-0131">Cell cycle</keyword>
<feature type="domain" description="SHS2" evidence="7">
    <location>
        <begin position="20"/>
        <end position="206"/>
    </location>
</feature>
<name>A0ABV6CBM3_9GAMM</name>
<comment type="similarity">
    <text evidence="5 6">Belongs to the FtsA/MreB family.</text>
</comment>
<organism evidence="8 9">
    <name type="scientific">Thorsellia kenyensis</name>
    <dbReference type="NCBI Taxonomy" id="1549888"/>
    <lineage>
        <taxon>Bacteria</taxon>
        <taxon>Pseudomonadati</taxon>
        <taxon>Pseudomonadota</taxon>
        <taxon>Gammaproteobacteria</taxon>
        <taxon>Enterobacterales</taxon>
        <taxon>Thorselliaceae</taxon>
        <taxon>Thorsellia</taxon>
    </lineage>
</organism>
<dbReference type="NCBIfam" id="TIGR01174">
    <property type="entry name" value="ftsA"/>
    <property type="match status" value="1"/>
</dbReference>
<evidence type="ECO:0000256" key="1">
    <source>
        <dbReference type="ARBA" id="ARBA00022475"/>
    </source>
</evidence>
<dbReference type="PANTHER" id="PTHR32432:SF4">
    <property type="entry name" value="CELL DIVISION PROTEIN FTSA"/>
    <property type="match status" value="1"/>
</dbReference>
<dbReference type="HAMAP" id="MF_02033">
    <property type="entry name" value="FtsA"/>
    <property type="match status" value="1"/>
</dbReference>
<dbReference type="SMART" id="SM00842">
    <property type="entry name" value="FtsA"/>
    <property type="match status" value="1"/>
</dbReference>
<evidence type="ECO:0000256" key="6">
    <source>
        <dbReference type="PIRNR" id="PIRNR003101"/>
    </source>
</evidence>
<dbReference type="NCBIfam" id="NF007009">
    <property type="entry name" value="PRK09472.1"/>
    <property type="match status" value="1"/>
</dbReference>
<comment type="subcellular location">
    <subcellularLocation>
        <location evidence="5">Cell membrane</location>
        <topology evidence="5">Peripheral membrane protein</topology>
        <orientation evidence="5">Cytoplasmic side</orientation>
    </subcellularLocation>
    <text evidence="5">Localizes to the Z ring in an FtsZ-dependent manner. Targeted to the membrane through a conserved C-terminal amphipathic helix.</text>
</comment>
<dbReference type="CDD" id="cd24048">
    <property type="entry name" value="ASKHA_NBD_FtsA"/>
    <property type="match status" value="1"/>
</dbReference>
<dbReference type="RefSeq" id="WP_385877504.1">
    <property type="nucleotide sequence ID" value="NZ_JBHLXE010000100.1"/>
</dbReference>
<dbReference type="SUPFAM" id="SSF53067">
    <property type="entry name" value="Actin-like ATPase domain"/>
    <property type="match status" value="2"/>
</dbReference>
<evidence type="ECO:0000313" key="8">
    <source>
        <dbReference type="EMBL" id="MFC0180394.1"/>
    </source>
</evidence>
<dbReference type="Gene3D" id="3.30.1490.110">
    <property type="match status" value="1"/>
</dbReference>
<dbReference type="EMBL" id="JBHLXE010000100">
    <property type="protein sequence ID" value="MFC0180394.1"/>
    <property type="molecule type" value="Genomic_DNA"/>
</dbReference>
<evidence type="ECO:0000256" key="4">
    <source>
        <dbReference type="ARBA" id="ARBA00023306"/>
    </source>
</evidence>
<evidence type="ECO:0000313" key="9">
    <source>
        <dbReference type="Proteomes" id="UP001589758"/>
    </source>
</evidence>
<proteinExistence type="inferred from homology"/>
<sequence length="428" mass="46465">MSKFNDKKAKLGLYGEKKLVVGLEVGTAKVSAVVGEILPDGMVNIIGVGRSPSRGVDRGGVNDFEAVVSSVRRAVEDAELMADCAITSVYLALSGRHIDCQNEIGMVPIANDEVTEEDVHNVVHTAKSVRVSEENRILHVIPQDFKIDHQDGIKNPIGLSGVRMHAKVHLITCHNDMAKNITKAVEKCDLNVDQLIFSGLASSYSVLTEDEKDLGVCLIDIGAGTMDISIYTGGFLRHSAVIPYAGNQVTYDIAYALSTPLNDAEDIKIKYGCALASAIARDDMIEVPSVGGRPARSLQREILAGVIEARYTELLTFANNEVLKVQNYMKSKGIKNQLAAGFVLTGGASQIEGLVECAEAVFHNQVRIGYPHNITGLTDYASTPEFSTPLGLIFYGKGVFTEDISQKTSNVRIKSVFSKMKNWLKKEF</sequence>
<dbReference type="Proteomes" id="UP001589758">
    <property type="component" value="Unassembled WGS sequence"/>
</dbReference>
<evidence type="ECO:0000256" key="5">
    <source>
        <dbReference type="HAMAP-Rule" id="MF_02033"/>
    </source>
</evidence>
<accession>A0ABV6CBM3</accession>
<evidence type="ECO:0000259" key="7">
    <source>
        <dbReference type="SMART" id="SM00842"/>
    </source>
</evidence>
<keyword evidence="1 5" id="KW-1003">Cell membrane</keyword>
<dbReference type="InterPro" id="IPR043129">
    <property type="entry name" value="ATPase_NBD"/>
</dbReference>
<comment type="caution">
    <text evidence="8">The sequence shown here is derived from an EMBL/GenBank/DDBJ whole genome shotgun (WGS) entry which is preliminary data.</text>
</comment>
<keyword evidence="2 5" id="KW-0132">Cell division</keyword>
<dbReference type="PANTHER" id="PTHR32432">
    <property type="entry name" value="CELL DIVISION PROTEIN FTSA-RELATED"/>
    <property type="match status" value="1"/>
</dbReference>
<dbReference type="PIRSF" id="PIRSF003101">
    <property type="entry name" value="FtsA"/>
    <property type="match status" value="1"/>
</dbReference>
<evidence type="ECO:0000256" key="2">
    <source>
        <dbReference type="ARBA" id="ARBA00022618"/>
    </source>
</evidence>
<dbReference type="GO" id="GO:0051301">
    <property type="term" value="P:cell division"/>
    <property type="evidence" value="ECO:0007669"/>
    <property type="project" value="UniProtKB-KW"/>
</dbReference>
<gene>
    <name evidence="5 8" type="primary">ftsA</name>
    <name evidence="8" type="ORF">ACFFIT_09935</name>
</gene>
<dbReference type="InterPro" id="IPR003494">
    <property type="entry name" value="SHS2_FtsA"/>
</dbReference>
<comment type="function">
    <text evidence="5 6">Cell division protein that is involved in the assembly of the Z ring. May serve as a membrane anchor for the Z ring.</text>
</comment>
<dbReference type="Pfam" id="PF14450">
    <property type="entry name" value="FtsA"/>
    <property type="match status" value="1"/>
</dbReference>
<keyword evidence="3 5" id="KW-0472">Membrane</keyword>
<protein>
    <recommendedName>
        <fullName evidence="5 6">Cell division protein FtsA</fullName>
    </recommendedName>
</protein>
<reference evidence="8 9" key="1">
    <citation type="submission" date="2024-09" db="EMBL/GenBank/DDBJ databases">
        <authorList>
            <person name="Sun Q."/>
            <person name="Mori K."/>
        </authorList>
    </citation>
    <scope>NUCLEOTIDE SEQUENCE [LARGE SCALE GENOMIC DNA]</scope>
    <source>
        <strain evidence="8 9">CCM 8545</strain>
    </source>
</reference>